<reference evidence="2 3" key="1">
    <citation type="submission" date="2022-11" db="EMBL/GenBank/DDBJ databases">
        <title>Study of microbial diversity in lake waters.</title>
        <authorList>
            <person name="Zhang J."/>
        </authorList>
    </citation>
    <scope>NUCLEOTIDE SEQUENCE [LARGE SCALE GENOMIC DNA]</scope>
    <source>
        <strain evidence="2 3">DT12</strain>
    </source>
</reference>
<feature type="region of interest" description="Disordered" evidence="1">
    <location>
        <begin position="101"/>
        <end position="120"/>
    </location>
</feature>
<sequence>MQKRTVRRRTAKKAVPRARKRAFVMDENLHRLIRREAMKAKLSEEEYLRLAVNVSEMMRTSSVVPAGFFDSGLLKMILANPAMLNMLKGVIGNVWSKVGSGKESGTSAAATGAPRMPGMPGMMPMRQPWGGPMGPRPYPGAGMMPGMPGMMPGMGPQSTPPAADGSASSEGGGMDLDGLMKMAMQFFGNSNNN</sequence>
<keyword evidence="3" id="KW-1185">Reference proteome</keyword>
<protein>
    <submittedName>
        <fullName evidence="2">Uncharacterized protein</fullName>
    </submittedName>
</protein>
<dbReference type="EMBL" id="JAPMLT010000012">
    <property type="protein sequence ID" value="MCX7571686.1"/>
    <property type="molecule type" value="Genomic_DNA"/>
</dbReference>
<evidence type="ECO:0000313" key="2">
    <source>
        <dbReference type="EMBL" id="MCX7571686.1"/>
    </source>
</evidence>
<evidence type="ECO:0000313" key="3">
    <source>
        <dbReference type="Proteomes" id="UP001208017"/>
    </source>
</evidence>
<dbReference type="RefSeq" id="WP_267152935.1">
    <property type="nucleotide sequence ID" value="NZ_JAPMLT010000012.1"/>
</dbReference>
<comment type="caution">
    <text evidence="2">The sequence shown here is derived from an EMBL/GenBank/DDBJ whole genome shotgun (WGS) entry which is preliminary data.</text>
</comment>
<organism evidence="2 3">
    <name type="scientific">Tumebacillus lacus</name>
    <dbReference type="NCBI Taxonomy" id="2995335"/>
    <lineage>
        <taxon>Bacteria</taxon>
        <taxon>Bacillati</taxon>
        <taxon>Bacillota</taxon>
        <taxon>Bacilli</taxon>
        <taxon>Bacillales</taxon>
        <taxon>Alicyclobacillaceae</taxon>
        <taxon>Tumebacillus</taxon>
    </lineage>
</organism>
<proteinExistence type="predicted"/>
<dbReference type="Proteomes" id="UP001208017">
    <property type="component" value="Unassembled WGS sequence"/>
</dbReference>
<feature type="compositionally biased region" description="Low complexity" evidence="1">
    <location>
        <begin position="152"/>
        <end position="169"/>
    </location>
</feature>
<evidence type="ECO:0000256" key="1">
    <source>
        <dbReference type="SAM" id="MobiDB-lite"/>
    </source>
</evidence>
<name>A0ABT3X7Q2_9BACL</name>
<accession>A0ABT3X7Q2</accession>
<gene>
    <name evidence="2" type="ORF">OS242_17220</name>
</gene>
<feature type="region of interest" description="Disordered" evidence="1">
    <location>
        <begin position="152"/>
        <end position="175"/>
    </location>
</feature>